<reference evidence="2 3" key="1">
    <citation type="submission" date="2018-03" db="EMBL/GenBank/DDBJ databases">
        <title>Aquarubrobacter algicola gen. nov., sp. nov., a novel actinobacterium isolated from shallow eutrophic lake during the end of cyanobacterial harmful algal blooms.</title>
        <authorList>
            <person name="Chun S.J."/>
        </authorList>
    </citation>
    <scope>NUCLEOTIDE SEQUENCE [LARGE SCALE GENOMIC DNA]</scope>
    <source>
        <strain evidence="2 3">Seoho-28</strain>
    </source>
</reference>
<dbReference type="OrthoDB" id="3366509at2"/>
<dbReference type="GO" id="GO:0016787">
    <property type="term" value="F:hydrolase activity"/>
    <property type="evidence" value="ECO:0007669"/>
    <property type="project" value="UniProtKB-KW"/>
</dbReference>
<dbReference type="InterPro" id="IPR029058">
    <property type="entry name" value="AB_hydrolase_fold"/>
</dbReference>
<sequence>MPLDPTLIDVHVPEHPRGAVLVLHGGASRGAGARVSPSQLSVLRMVPIARRIAREGGDDVAVVRLLNRFRGWDGEHSPVDDAHWALERLQERLGELPVSLVGHSLGGRAALLAAGHPAVRSVAALAPWVYPEDVEPGIRGKQVLIVHGDRDRVASPVRAEELARRLSRTADVRFEVVPGGKHAMLRHRDAFDGRAATFAVRSVATGAAVAA</sequence>
<dbReference type="AlphaFoldDB" id="A0A2T4UL49"/>
<organism evidence="2 3">
    <name type="scientific">Paraconexibacter algicola</name>
    <dbReference type="NCBI Taxonomy" id="2133960"/>
    <lineage>
        <taxon>Bacteria</taxon>
        <taxon>Bacillati</taxon>
        <taxon>Actinomycetota</taxon>
        <taxon>Thermoleophilia</taxon>
        <taxon>Solirubrobacterales</taxon>
        <taxon>Paraconexibacteraceae</taxon>
        <taxon>Paraconexibacter</taxon>
    </lineage>
</organism>
<dbReference type="Gene3D" id="3.40.50.1820">
    <property type="entry name" value="alpha/beta hydrolase"/>
    <property type="match status" value="1"/>
</dbReference>
<comment type="caution">
    <text evidence="2">The sequence shown here is derived from an EMBL/GenBank/DDBJ whole genome shotgun (WGS) entry which is preliminary data.</text>
</comment>
<keyword evidence="3" id="KW-1185">Reference proteome</keyword>
<feature type="domain" description="Dienelactone hydrolase" evidence="1">
    <location>
        <begin position="80"/>
        <end position="191"/>
    </location>
</feature>
<proteinExistence type="predicted"/>
<gene>
    <name evidence="2" type="ORF">C7Y72_10100</name>
</gene>
<name>A0A2T4UL49_9ACTN</name>
<evidence type="ECO:0000259" key="1">
    <source>
        <dbReference type="Pfam" id="PF01738"/>
    </source>
</evidence>
<evidence type="ECO:0000313" key="2">
    <source>
        <dbReference type="EMBL" id="PTL59972.1"/>
    </source>
</evidence>
<dbReference type="RefSeq" id="WP_107568616.1">
    <property type="nucleotide sequence ID" value="NZ_PYYB01000001.1"/>
</dbReference>
<dbReference type="Pfam" id="PF01738">
    <property type="entry name" value="DLH"/>
    <property type="match status" value="1"/>
</dbReference>
<dbReference type="EMBL" id="PYYB01000001">
    <property type="protein sequence ID" value="PTL59972.1"/>
    <property type="molecule type" value="Genomic_DNA"/>
</dbReference>
<accession>A0A2T4UL49</accession>
<dbReference type="InterPro" id="IPR002925">
    <property type="entry name" value="Dienelactn_hydro"/>
</dbReference>
<dbReference type="SUPFAM" id="SSF53474">
    <property type="entry name" value="alpha/beta-Hydrolases"/>
    <property type="match status" value="1"/>
</dbReference>
<dbReference type="Proteomes" id="UP000240739">
    <property type="component" value="Unassembled WGS sequence"/>
</dbReference>
<keyword evidence="2" id="KW-0378">Hydrolase</keyword>
<protein>
    <submittedName>
        <fullName evidence="2">Alpha/beta hydrolase</fullName>
    </submittedName>
</protein>
<evidence type="ECO:0000313" key="3">
    <source>
        <dbReference type="Proteomes" id="UP000240739"/>
    </source>
</evidence>